<keyword evidence="1" id="KW-0812">Transmembrane</keyword>
<keyword evidence="1" id="KW-0472">Membrane</keyword>
<dbReference type="InterPro" id="IPR050834">
    <property type="entry name" value="Glycosyltransf_2"/>
</dbReference>
<feature type="transmembrane region" description="Helical" evidence="1">
    <location>
        <begin position="246"/>
        <end position="266"/>
    </location>
</feature>
<keyword evidence="1" id="KW-1133">Transmembrane helix</keyword>
<evidence type="ECO:0000313" key="3">
    <source>
        <dbReference type="EMBL" id="OGK50836.1"/>
    </source>
</evidence>
<proteinExistence type="predicted"/>
<dbReference type="PANTHER" id="PTHR43685">
    <property type="entry name" value="GLYCOSYLTRANSFERASE"/>
    <property type="match status" value="1"/>
</dbReference>
<dbReference type="InterPro" id="IPR029044">
    <property type="entry name" value="Nucleotide-diphossugar_trans"/>
</dbReference>
<feature type="transmembrane region" description="Helical" evidence="1">
    <location>
        <begin position="308"/>
        <end position="329"/>
    </location>
</feature>
<dbReference type="PANTHER" id="PTHR43685:SF3">
    <property type="entry name" value="SLR2126 PROTEIN"/>
    <property type="match status" value="1"/>
</dbReference>
<evidence type="ECO:0000256" key="1">
    <source>
        <dbReference type="SAM" id="Phobius"/>
    </source>
</evidence>
<dbReference type="Gene3D" id="3.90.550.10">
    <property type="entry name" value="Spore Coat Polysaccharide Biosynthesis Protein SpsA, Chain A"/>
    <property type="match status" value="1"/>
</dbReference>
<evidence type="ECO:0000313" key="4">
    <source>
        <dbReference type="Proteomes" id="UP000178558"/>
    </source>
</evidence>
<sequence length="344" mass="39352">MAKNLFVSVVVPVKALSYYLLHENLPELFRQTYKNYEVLVLPNNPSLYDITLLKRYKKLRIIPTGKITRPAQKRDIGVKESKGKIIAFLDDDAYPDPHWLENAAKSFKGKKTLAVCGPGAIPKEVNLWEKIFDEVLKTWIGSGGFTYRFTPGKKRYVDDYPSMNFIILKKTFLKLGGFNSDYWPGEDSKLCNDLIVKEKGRILYDPSILVYHHRRNKLKGFLKQHANYGFHRGAFFAHGDKNSRDVAYLAPTFFILYLIALVLYYFAISLLKLPNSKVFLLPFAPAVAYGLLMSHLFVKSIFNTRNPIIGLGAMGVLILTHVTYGIMFIKGYRKGIDKTQSIYD</sequence>
<dbReference type="EMBL" id="MGAQ01000010">
    <property type="protein sequence ID" value="OGK50836.1"/>
    <property type="molecule type" value="Genomic_DNA"/>
</dbReference>
<gene>
    <name evidence="3" type="ORF">A3B50_00985</name>
</gene>
<name>A0A1F7J5F1_9BACT</name>
<reference evidence="3 4" key="1">
    <citation type="journal article" date="2016" name="Nat. Commun.">
        <title>Thousands of microbial genomes shed light on interconnected biogeochemical processes in an aquifer system.</title>
        <authorList>
            <person name="Anantharaman K."/>
            <person name="Brown C.T."/>
            <person name="Hug L.A."/>
            <person name="Sharon I."/>
            <person name="Castelle C.J."/>
            <person name="Probst A.J."/>
            <person name="Thomas B.C."/>
            <person name="Singh A."/>
            <person name="Wilkins M.J."/>
            <person name="Karaoz U."/>
            <person name="Brodie E.L."/>
            <person name="Williams K.H."/>
            <person name="Hubbard S.S."/>
            <person name="Banfield J.F."/>
        </authorList>
    </citation>
    <scope>NUCLEOTIDE SEQUENCE [LARGE SCALE GENOMIC DNA]</scope>
</reference>
<protein>
    <recommendedName>
        <fullName evidence="2">Glycosyltransferase 2-like domain-containing protein</fullName>
    </recommendedName>
</protein>
<organism evidence="3 4">
    <name type="scientific">Candidatus Roizmanbacteria bacterium RIFCSPLOWO2_01_FULL_40_42</name>
    <dbReference type="NCBI Taxonomy" id="1802066"/>
    <lineage>
        <taxon>Bacteria</taxon>
        <taxon>Candidatus Roizmaniibacteriota</taxon>
    </lineage>
</organism>
<dbReference type="Pfam" id="PF00535">
    <property type="entry name" value="Glycos_transf_2"/>
    <property type="match status" value="1"/>
</dbReference>
<dbReference type="SUPFAM" id="SSF53448">
    <property type="entry name" value="Nucleotide-diphospho-sugar transferases"/>
    <property type="match status" value="1"/>
</dbReference>
<feature type="domain" description="Glycosyltransferase 2-like" evidence="2">
    <location>
        <begin position="8"/>
        <end position="138"/>
    </location>
</feature>
<dbReference type="Proteomes" id="UP000178558">
    <property type="component" value="Unassembled WGS sequence"/>
</dbReference>
<evidence type="ECO:0000259" key="2">
    <source>
        <dbReference type="Pfam" id="PF00535"/>
    </source>
</evidence>
<dbReference type="InterPro" id="IPR001173">
    <property type="entry name" value="Glyco_trans_2-like"/>
</dbReference>
<comment type="caution">
    <text evidence="3">The sequence shown here is derived from an EMBL/GenBank/DDBJ whole genome shotgun (WGS) entry which is preliminary data.</text>
</comment>
<accession>A0A1F7J5F1</accession>
<dbReference type="AlphaFoldDB" id="A0A1F7J5F1"/>
<feature type="transmembrane region" description="Helical" evidence="1">
    <location>
        <begin position="278"/>
        <end position="302"/>
    </location>
</feature>